<evidence type="ECO:0000256" key="3">
    <source>
        <dbReference type="ARBA" id="ARBA00022801"/>
    </source>
</evidence>
<feature type="region of interest" description="Disordered" evidence="5">
    <location>
        <begin position="1"/>
        <end position="20"/>
    </location>
</feature>
<dbReference type="GO" id="GO:0008270">
    <property type="term" value="F:zinc ion binding"/>
    <property type="evidence" value="ECO:0007669"/>
    <property type="project" value="InterPro"/>
</dbReference>
<name>A0A4Z1C495_9ACTN</name>
<evidence type="ECO:0000256" key="4">
    <source>
        <dbReference type="ARBA" id="ARBA00022833"/>
    </source>
</evidence>
<keyword evidence="2" id="KW-0479">Metal-binding</keyword>
<dbReference type="AlphaFoldDB" id="A0A4Z1C495"/>
<feature type="domain" description="Peptidase M10 metallopeptidase" evidence="6">
    <location>
        <begin position="195"/>
        <end position="283"/>
    </location>
</feature>
<dbReference type="GO" id="GO:0006508">
    <property type="term" value="P:proteolysis"/>
    <property type="evidence" value="ECO:0007669"/>
    <property type="project" value="UniProtKB-KW"/>
</dbReference>
<dbReference type="GO" id="GO:0004222">
    <property type="term" value="F:metalloendopeptidase activity"/>
    <property type="evidence" value="ECO:0007669"/>
    <property type="project" value="InterPro"/>
</dbReference>
<evidence type="ECO:0000256" key="1">
    <source>
        <dbReference type="ARBA" id="ARBA00022670"/>
    </source>
</evidence>
<evidence type="ECO:0000313" key="8">
    <source>
        <dbReference type="Proteomes" id="UP000297496"/>
    </source>
</evidence>
<evidence type="ECO:0000313" key="7">
    <source>
        <dbReference type="EMBL" id="TGN63902.1"/>
    </source>
</evidence>
<dbReference type="OrthoDB" id="4297752at2"/>
<keyword evidence="1 7" id="KW-0645">Protease</keyword>
<organism evidence="7 8">
    <name type="scientific">Nocardioides eburneiflavus</name>
    <dbReference type="NCBI Taxonomy" id="2518372"/>
    <lineage>
        <taxon>Bacteria</taxon>
        <taxon>Bacillati</taxon>
        <taxon>Actinomycetota</taxon>
        <taxon>Actinomycetes</taxon>
        <taxon>Propionibacteriales</taxon>
        <taxon>Nocardioidaceae</taxon>
        <taxon>Nocardioides</taxon>
    </lineage>
</organism>
<evidence type="ECO:0000259" key="6">
    <source>
        <dbReference type="Pfam" id="PF00413"/>
    </source>
</evidence>
<dbReference type="InterPro" id="IPR001818">
    <property type="entry name" value="Pept_M10_metallopeptidase"/>
</dbReference>
<dbReference type="Pfam" id="PF00413">
    <property type="entry name" value="Peptidase_M10"/>
    <property type="match status" value="1"/>
</dbReference>
<keyword evidence="3" id="KW-0378">Hydrolase</keyword>
<dbReference type="EMBL" id="SRRO01000001">
    <property type="protein sequence ID" value="TGN63902.1"/>
    <property type="molecule type" value="Genomic_DNA"/>
</dbReference>
<dbReference type="SUPFAM" id="SSF55486">
    <property type="entry name" value="Metalloproteases ('zincins'), catalytic domain"/>
    <property type="match status" value="1"/>
</dbReference>
<dbReference type="InterPro" id="IPR024079">
    <property type="entry name" value="MetalloPept_cat_dom_sf"/>
</dbReference>
<sequence>MSRSFHGPVPHVRRPGPLIHRSRGHIRRTCVVVPHSIATLPPTRHTVGVSRSSTRLTFVVTAAMLAVVVAWHPAEQLETARRAIGLGDERPLPAPAVVRAGGAYAWAMTQPDSDDPVGWDPCEEIRYRVNPAGEPPGGRRLVTEALRRASAATGLAFADEGETDERPFPDGVELFGRPDPVVIGWGDQGEFPDLGGQVAGVGGAVAERDSAGRLRFVSGSVVLDVDAFTATAVAGQPRVMEAIVLHEVAHVIGLGHVSEPMELMYADNTGQVELGPGDREGLARLGSLPCG</sequence>
<dbReference type="Gene3D" id="3.40.390.10">
    <property type="entry name" value="Collagenase (Catalytic Domain)"/>
    <property type="match status" value="1"/>
</dbReference>
<proteinExistence type="predicted"/>
<dbReference type="GO" id="GO:0031012">
    <property type="term" value="C:extracellular matrix"/>
    <property type="evidence" value="ECO:0007669"/>
    <property type="project" value="InterPro"/>
</dbReference>
<gene>
    <name evidence="7" type="ORF">EXE59_08015</name>
</gene>
<evidence type="ECO:0000256" key="2">
    <source>
        <dbReference type="ARBA" id="ARBA00022723"/>
    </source>
</evidence>
<evidence type="ECO:0000256" key="5">
    <source>
        <dbReference type="SAM" id="MobiDB-lite"/>
    </source>
</evidence>
<keyword evidence="7" id="KW-0482">Metalloprotease</keyword>
<keyword evidence="8" id="KW-1185">Reference proteome</keyword>
<comment type="caution">
    <text evidence="7">The sequence shown here is derived from an EMBL/GenBank/DDBJ whole genome shotgun (WGS) entry which is preliminary data.</text>
</comment>
<protein>
    <submittedName>
        <fullName evidence="7">Matrixin family metalloprotease</fullName>
    </submittedName>
</protein>
<accession>A0A4Z1C495</accession>
<reference evidence="7 8" key="1">
    <citation type="submission" date="2019-04" db="EMBL/GenBank/DDBJ databases">
        <title>Three New Species of Nocardioides, Nocardioides euryhalodurans sp. nov., Nocardioides seonyuensis sp. nov. and Nocardioides eburneoflavus sp. nov. Isolated from Soil.</title>
        <authorList>
            <person name="Roh S.G."/>
            <person name="Lee C."/>
            <person name="Kim M.-K."/>
            <person name="Kim S.B."/>
        </authorList>
    </citation>
    <scope>NUCLEOTIDE SEQUENCE [LARGE SCALE GENOMIC DNA]</scope>
    <source>
        <strain evidence="7 8">MMS17-SY213</strain>
    </source>
</reference>
<dbReference type="Proteomes" id="UP000297496">
    <property type="component" value="Unassembled WGS sequence"/>
</dbReference>
<keyword evidence="4" id="KW-0862">Zinc</keyword>